<sequence>MNEEKGQALASAFFPPPPLDSSVPLNYDYPIPVDTLDAIMEENINRNIARLSLYKAPGPDGISNSVLISCKV</sequence>
<proteinExistence type="predicted"/>
<dbReference type="AlphaFoldDB" id="A0A0C9XIK1"/>
<protein>
    <submittedName>
        <fullName evidence="1">Uncharacterized protein</fullName>
    </submittedName>
</protein>
<gene>
    <name evidence="1" type="ORF">PISMIDRAFT_121391</name>
</gene>
<name>A0A0C9XIK1_9AGAM</name>
<dbReference type="EMBL" id="KN834112">
    <property type="protein sequence ID" value="KIK12150.1"/>
    <property type="molecule type" value="Genomic_DNA"/>
</dbReference>
<organism evidence="1 2">
    <name type="scientific">Pisolithus microcarpus 441</name>
    <dbReference type="NCBI Taxonomy" id="765257"/>
    <lineage>
        <taxon>Eukaryota</taxon>
        <taxon>Fungi</taxon>
        <taxon>Dikarya</taxon>
        <taxon>Basidiomycota</taxon>
        <taxon>Agaricomycotina</taxon>
        <taxon>Agaricomycetes</taxon>
        <taxon>Agaricomycetidae</taxon>
        <taxon>Boletales</taxon>
        <taxon>Sclerodermatineae</taxon>
        <taxon>Pisolithaceae</taxon>
        <taxon>Pisolithus</taxon>
    </lineage>
</organism>
<reference evidence="2" key="2">
    <citation type="submission" date="2015-01" db="EMBL/GenBank/DDBJ databases">
        <title>Evolutionary Origins and Diversification of the Mycorrhizal Mutualists.</title>
        <authorList>
            <consortium name="DOE Joint Genome Institute"/>
            <consortium name="Mycorrhizal Genomics Consortium"/>
            <person name="Kohler A."/>
            <person name="Kuo A."/>
            <person name="Nagy L.G."/>
            <person name="Floudas D."/>
            <person name="Copeland A."/>
            <person name="Barry K.W."/>
            <person name="Cichocki N."/>
            <person name="Veneault-Fourrey C."/>
            <person name="LaButti K."/>
            <person name="Lindquist E.A."/>
            <person name="Lipzen A."/>
            <person name="Lundell T."/>
            <person name="Morin E."/>
            <person name="Murat C."/>
            <person name="Riley R."/>
            <person name="Ohm R."/>
            <person name="Sun H."/>
            <person name="Tunlid A."/>
            <person name="Henrissat B."/>
            <person name="Grigoriev I.V."/>
            <person name="Hibbett D.S."/>
            <person name="Martin F."/>
        </authorList>
    </citation>
    <scope>NUCLEOTIDE SEQUENCE [LARGE SCALE GENOMIC DNA]</scope>
    <source>
        <strain evidence="2">441</strain>
    </source>
</reference>
<dbReference type="STRING" id="765257.A0A0C9XIK1"/>
<evidence type="ECO:0000313" key="2">
    <source>
        <dbReference type="Proteomes" id="UP000054018"/>
    </source>
</evidence>
<reference evidence="1 2" key="1">
    <citation type="submission" date="2014-04" db="EMBL/GenBank/DDBJ databases">
        <authorList>
            <consortium name="DOE Joint Genome Institute"/>
            <person name="Kuo A."/>
            <person name="Kohler A."/>
            <person name="Costa M.D."/>
            <person name="Nagy L.G."/>
            <person name="Floudas D."/>
            <person name="Copeland A."/>
            <person name="Barry K.W."/>
            <person name="Cichocki N."/>
            <person name="Veneault-Fourrey C."/>
            <person name="LaButti K."/>
            <person name="Lindquist E.A."/>
            <person name="Lipzen A."/>
            <person name="Lundell T."/>
            <person name="Morin E."/>
            <person name="Murat C."/>
            <person name="Sun H."/>
            <person name="Tunlid A."/>
            <person name="Henrissat B."/>
            <person name="Grigoriev I.V."/>
            <person name="Hibbett D.S."/>
            <person name="Martin F."/>
            <person name="Nordberg H.P."/>
            <person name="Cantor M.N."/>
            <person name="Hua S.X."/>
        </authorList>
    </citation>
    <scope>NUCLEOTIDE SEQUENCE [LARGE SCALE GENOMIC DNA]</scope>
    <source>
        <strain evidence="1 2">441</strain>
    </source>
</reference>
<keyword evidence="2" id="KW-1185">Reference proteome</keyword>
<evidence type="ECO:0000313" key="1">
    <source>
        <dbReference type="EMBL" id="KIK12150.1"/>
    </source>
</evidence>
<accession>A0A0C9XIK1</accession>
<dbReference type="HOGENOM" id="CLU_2723159_0_0_1"/>
<dbReference type="OrthoDB" id="412006at2759"/>
<dbReference type="Proteomes" id="UP000054018">
    <property type="component" value="Unassembled WGS sequence"/>
</dbReference>